<name>A0A6P1W451_9BACT</name>
<organism evidence="2 3">
    <name type="scientific">Spirosoma endbachense</name>
    <dbReference type="NCBI Taxonomy" id="2666025"/>
    <lineage>
        <taxon>Bacteria</taxon>
        <taxon>Pseudomonadati</taxon>
        <taxon>Bacteroidota</taxon>
        <taxon>Cytophagia</taxon>
        <taxon>Cytophagales</taxon>
        <taxon>Cytophagaceae</taxon>
        <taxon>Spirosoma</taxon>
    </lineage>
</organism>
<evidence type="ECO:0000256" key="1">
    <source>
        <dbReference type="SAM" id="SignalP"/>
    </source>
</evidence>
<feature type="chain" id="PRO_5026876891" evidence="1">
    <location>
        <begin position="25"/>
        <end position="956"/>
    </location>
</feature>
<protein>
    <submittedName>
        <fullName evidence="2">Uncharacterized protein</fullName>
    </submittedName>
</protein>
<feature type="signal peptide" evidence="1">
    <location>
        <begin position="1"/>
        <end position="24"/>
    </location>
</feature>
<gene>
    <name evidence="2" type="ORF">GJR95_28970</name>
</gene>
<keyword evidence="1" id="KW-0732">Signal</keyword>
<dbReference type="Proteomes" id="UP000464577">
    <property type="component" value="Chromosome"/>
</dbReference>
<accession>A0A6P1W451</accession>
<dbReference type="EMBL" id="CP045997">
    <property type="protein sequence ID" value="QHV98789.1"/>
    <property type="molecule type" value="Genomic_DNA"/>
</dbReference>
<sequence>MATSLRRLLGVLCLWATLLPVTRAAIAPVDDGLPMPAKPAWGVGQSTLAPALVITMAETKARLAVRTAYLQTEAQQYGAIVGAAAQAERDTAAGLFSFLDSRGGFVDSLRGSDLTVLPVGIRKTIASGNGTLDIGILKVRFLADRALLTVYVRLKIPSPDPNSSIKERELFFGADDVVFSRAGGLAGDFKLVLLGDFIQPLGNMTLRFKGGLNRYTGATDDLTYANVSCQELTGLRVSGDVLFSRSMLIPINPQTGDELPGQINASFSIDAPDFNDMLASLSFSQPFAIAKYPKFGFSLTGAFLDLSDKRNWPQIENNFPPGYFDNPQNQLADDSPSHINWRGVYVQEFSLILPKEFKPADSSGRLAITANNLLIDRQGVSGQIGMHRPTNPYAMTASGWAMSLSDFELSFEKSRLIGGAFGGFLKLPIAPDSPIRYDGYIDDTDSYGLRLANVSTLAISMWRAQADLLPNSSVELKVVNGEFKPRAILHGKLGVYTNLSGDQKSQSDASFKFEGINFSGLVLQTERPYIQATSFGYEGDVKLAGFPVTIHGINALFQGDSVGLGINMEINLMEGSFGAQTAFTVLGQIETGAIHRWSFKRVKLSEVCVGGTASTFSLYGCVEIFENDAIYGTGFRGGISFGMAKPTKIQIDAVATFGSKSGSEDFRYWYVSGGASVPNIPLAGPLQINYVYAGAYHRMRPSSHTRQLTVRSFKGLSIPIVLPTYEPDNTMGFGFKGGIGVVAVSNDLFEGSAGFEMLFNRNGGLNSVGLYGDCALTAGRTDKTDNASFFATKQSILYSKPYKVAETFDNAELDRKAREEYMAASNASVAPLYARLVLLYDNQNSIFKGTSDAYVNIKNIVYGGGPGNRLGLIDLYFAPDQWHIYLGTIAQPFDLTIDFGVKASTRAYMMAGYGIPEMPLPPAEVRNVIGRELRQTRTADEKRSLLLVRGLLLEPA</sequence>
<dbReference type="RefSeq" id="WP_162389197.1">
    <property type="nucleotide sequence ID" value="NZ_CP045997.1"/>
</dbReference>
<evidence type="ECO:0000313" key="2">
    <source>
        <dbReference type="EMBL" id="QHV98789.1"/>
    </source>
</evidence>
<keyword evidence="3" id="KW-1185">Reference proteome</keyword>
<evidence type="ECO:0000313" key="3">
    <source>
        <dbReference type="Proteomes" id="UP000464577"/>
    </source>
</evidence>
<proteinExistence type="predicted"/>
<reference evidence="2 3" key="1">
    <citation type="submission" date="2019-11" db="EMBL/GenBank/DDBJ databases">
        <title>Spirosoma endbachense sp. nov., isolated from a natural salt meadow.</title>
        <authorList>
            <person name="Rojas J."/>
            <person name="Ambika Manirajan B."/>
            <person name="Ratering S."/>
            <person name="Suarez C."/>
            <person name="Geissler-Plaum R."/>
            <person name="Schnell S."/>
        </authorList>
    </citation>
    <scope>NUCLEOTIDE SEQUENCE [LARGE SCALE GENOMIC DNA]</scope>
    <source>
        <strain evidence="2 3">I-24</strain>
    </source>
</reference>
<dbReference type="AlphaFoldDB" id="A0A6P1W451"/>
<dbReference type="KEGG" id="senf:GJR95_28970"/>